<reference evidence="4" key="2">
    <citation type="submission" date="2023-08" db="EMBL/GenBank/DDBJ databases">
        <title>Identification and characterization of horizontal gene transfer across gut microbiota members of farm animals based on homology search.</title>
        <authorList>
            <person name="Schwarzerova J."/>
            <person name="Nykrynova M."/>
            <person name="Jureckova K."/>
            <person name="Cejkova D."/>
            <person name="Rychlik I."/>
        </authorList>
    </citation>
    <scope>NUCLEOTIDE SEQUENCE</scope>
    <source>
        <strain evidence="4">ET15</strain>
        <strain evidence="3">ET37</strain>
    </source>
</reference>
<dbReference type="AlphaFoldDB" id="A0AAW7JPD4"/>
<dbReference type="EMBL" id="JAUEIF010000012">
    <property type="protein sequence ID" value="MDN0026098.1"/>
    <property type="molecule type" value="Genomic_DNA"/>
</dbReference>
<dbReference type="PANTHER" id="PTHR34580">
    <property type="match status" value="1"/>
</dbReference>
<dbReference type="EMBL" id="JAUEIE010000018">
    <property type="protein sequence ID" value="MDN0023753.1"/>
    <property type="molecule type" value="Genomic_DNA"/>
</dbReference>
<dbReference type="Proteomes" id="UP001168478">
    <property type="component" value="Unassembled WGS sequence"/>
</dbReference>
<comment type="caution">
    <text evidence="4">The sequence shown here is derived from an EMBL/GenBank/DDBJ whole genome shotgun (WGS) entry which is preliminary data.</text>
</comment>
<dbReference type="PANTHER" id="PTHR34580:SF1">
    <property type="entry name" value="PROTEIN PAFC"/>
    <property type="match status" value="1"/>
</dbReference>
<evidence type="ECO:0000313" key="5">
    <source>
        <dbReference type="Proteomes" id="UP001167831"/>
    </source>
</evidence>
<protein>
    <submittedName>
        <fullName evidence="4">Transcriptional regulator</fullName>
    </submittedName>
</protein>
<dbReference type="Gene3D" id="1.10.10.10">
    <property type="entry name" value="Winged helix-like DNA-binding domain superfamily/Winged helix DNA-binding domain"/>
    <property type="match status" value="1"/>
</dbReference>
<dbReference type="SUPFAM" id="SSF46785">
    <property type="entry name" value="Winged helix' DNA-binding domain"/>
    <property type="match status" value="1"/>
</dbReference>
<name>A0AAW7JPD4_9BACT</name>
<accession>A0AAW7JPD4</accession>
<evidence type="ECO:0000313" key="6">
    <source>
        <dbReference type="Proteomes" id="UP001168478"/>
    </source>
</evidence>
<evidence type="ECO:0000313" key="4">
    <source>
        <dbReference type="EMBL" id="MDN0026098.1"/>
    </source>
</evidence>
<dbReference type="InterPro" id="IPR036390">
    <property type="entry name" value="WH_DNA-bd_sf"/>
</dbReference>
<dbReference type="Pfam" id="PF13280">
    <property type="entry name" value="WYL"/>
    <property type="match status" value="1"/>
</dbReference>
<keyword evidence="5" id="KW-1185">Reference proteome</keyword>
<feature type="domain" description="WYL" evidence="2">
    <location>
        <begin position="127"/>
        <end position="194"/>
    </location>
</feature>
<proteinExistence type="predicted"/>
<organism evidence="4 6">
    <name type="scientific">Leyella lascolaii</name>
    <dbReference type="NCBI Taxonomy" id="1776379"/>
    <lineage>
        <taxon>Bacteria</taxon>
        <taxon>Pseudomonadati</taxon>
        <taxon>Bacteroidota</taxon>
        <taxon>Bacteroidia</taxon>
        <taxon>Bacteroidales</taxon>
        <taxon>Prevotellaceae</taxon>
        <taxon>Leyella</taxon>
    </lineage>
</organism>
<evidence type="ECO:0000259" key="1">
    <source>
        <dbReference type="Pfam" id="PF08279"/>
    </source>
</evidence>
<dbReference type="Proteomes" id="UP001167831">
    <property type="component" value="Unassembled WGS sequence"/>
</dbReference>
<dbReference type="InterPro" id="IPR026881">
    <property type="entry name" value="WYL_dom"/>
</dbReference>
<feature type="domain" description="Helix-turn-helix type 11" evidence="1">
    <location>
        <begin position="9"/>
        <end position="56"/>
    </location>
</feature>
<dbReference type="PROSITE" id="PS52050">
    <property type="entry name" value="WYL"/>
    <property type="match status" value="1"/>
</dbReference>
<reference evidence="4" key="1">
    <citation type="submission" date="2023-06" db="EMBL/GenBank/DDBJ databases">
        <authorList>
            <person name="Zeman M."/>
            <person name="Kubasova T."/>
            <person name="Jahodarova E."/>
            <person name="Nykrynova M."/>
            <person name="Rychlik I."/>
        </authorList>
    </citation>
    <scope>NUCLEOTIDE SEQUENCE</scope>
    <source>
        <strain evidence="4">ET15</strain>
        <strain evidence="3">ET37</strain>
    </source>
</reference>
<dbReference type="InterPro" id="IPR036388">
    <property type="entry name" value="WH-like_DNA-bd_sf"/>
</dbReference>
<gene>
    <name evidence="3" type="ORF">QVN81_12120</name>
    <name evidence="4" type="ORF">QVN84_11295</name>
</gene>
<evidence type="ECO:0000313" key="3">
    <source>
        <dbReference type="EMBL" id="MDN0023753.1"/>
    </source>
</evidence>
<dbReference type="Pfam" id="PF08279">
    <property type="entry name" value="HTH_11"/>
    <property type="match status" value="1"/>
</dbReference>
<evidence type="ECO:0000259" key="2">
    <source>
        <dbReference type="Pfam" id="PF13280"/>
    </source>
</evidence>
<sequence>MRMNKYGRELELIILLTSETPLTALQMSERLGITRRNLYYYLDYLKSCGFRIIKSGTHYQLDRSASFFRRLHENIAVTEREAEYLLRLLDGVPGQDSTAASVRVKLSRAYGLADITNPEVRKTVNRNLSALKNAIAAKRVVRLCSYSSPHSSTVSDRLVEPFLLMDNGQEVRCHDLGSHTNKTFKVARMKDVEMMDVEWMYEKEHKQVYTDVFMFSGEERRRVELRLGQLSHNLLVEEYPASESCITDDGGHWIFAADVVSFHAVGRFVLGLYDDISILGSDEFKAYVNERISRMLSR</sequence>
<dbReference type="InterPro" id="IPR013196">
    <property type="entry name" value="HTH_11"/>
</dbReference>
<dbReference type="RefSeq" id="WP_289836607.1">
    <property type="nucleotide sequence ID" value="NZ_JAUEIF010000012.1"/>
</dbReference>
<dbReference type="InterPro" id="IPR051534">
    <property type="entry name" value="CBASS_pafABC_assoc_protein"/>
</dbReference>